<reference evidence="1 2" key="1">
    <citation type="submission" date="2014-04" db="EMBL/GenBank/DDBJ databases">
        <authorList>
            <consortium name="DOE Joint Genome Institute"/>
            <person name="Kuo A."/>
            <person name="Kohler A."/>
            <person name="Costa M.D."/>
            <person name="Nagy L.G."/>
            <person name="Floudas D."/>
            <person name="Copeland A."/>
            <person name="Barry K.W."/>
            <person name="Cichocki N."/>
            <person name="Veneault-Fourrey C."/>
            <person name="LaButti K."/>
            <person name="Lindquist E.A."/>
            <person name="Lipzen A."/>
            <person name="Lundell T."/>
            <person name="Morin E."/>
            <person name="Murat C."/>
            <person name="Sun H."/>
            <person name="Tunlid A."/>
            <person name="Henrissat B."/>
            <person name="Grigoriev I.V."/>
            <person name="Hibbett D.S."/>
            <person name="Martin F."/>
            <person name="Nordberg H.P."/>
            <person name="Cantor M.N."/>
            <person name="Hua S.X."/>
        </authorList>
    </citation>
    <scope>NUCLEOTIDE SEQUENCE [LARGE SCALE GENOMIC DNA]</scope>
    <source>
        <strain evidence="1 2">441</strain>
    </source>
</reference>
<sequence>MVVDGVSTASGAEGVRVGLLNVGKPTVHVCKYVGVTECAVCIHEHELVLRKPANTHEFRTLVTARQVFRVVSRVVSHRLCTLHEAHPIQYHIRPSADADKDIDTRVCFA</sequence>
<protein>
    <submittedName>
        <fullName evidence="1">Uncharacterized protein</fullName>
    </submittedName>
</protein>
<evidence type="ECO:0000313" key="2">
    <source>
        <dbReference type="Proteomes" id="UP000054018"/>
    </source>
</evidence>
<dbReference type="EMBL" id="KN833758">
    <property type="protein sequence ID" value="KIK20912.1"/>
    <property type="molecule type" value="Genomic_DNA"/>
</dbReference>
<dbReference type="HOGENOM" id="CLU_2185021_0_0_1"/>
<reference evidence="2" key="2">
    <citation type="submission" date="2015-01" db="EMBL/GenBank/DDBJ databases">
        <title>Evolutionary Origins and Diversification of the Mycorrhizal Mutualists.</title>
        <authorList>
            <consortium name="DOE Joint Genome Institute"/>
            <consortium name="Mycorrhizal Genomics Consortium"/>
            <person name="Kohler A."/>
            <person name="Kuo A."/>
            <person name="Nagy L.G."/>
            <person name="Floudas D."/>
            <person name="Copeland A."/>
            <person name="Barry K.W."/>
            <person name="Cichocki N."/>
            <person name="Veneault-Fourrey C."/>
            <person name="LaButti K."/>
            <person name="Lindquist E.A."/>
            <person name="Lipzen A."/>
            <person name="Lundell T."/>
            <person name="Morin E."/>
            <person name="Murat C."/>
            <person name="Riley R."/>
            <person name="Ohm R."/>
            <person name="Sun H."/>
            <person name="Tunlid A."/>
            <person name="Henrissat B."/>
            <person name="Grigoriev I.V."/>
            <person name="Hibbett D.S."/>
            <person name="Martin F."/>
        </authorList>
    </citation>
    <scope>NUCLEOTIDE SEQUENCE [LARGE SCALE GENOMIC DNA]</scope>
    <source>
        <strain evidence="2">441</strain>
    </source>
</reference>
<accession>A0A0C9ZEN4</accession>
<dbReference type="AlphaFoldDB" id="A0A0C9ZEN4"/>
<organism evidence="1 2">
    <name type="scientific">Pisolithus microcarpus 441</name>
    <dbReference type="NCBI Taxonomy" id="765257"/>
    <lineage>
        <taxon>Eukaryota</taxon>
        <taxon>Fungi</taxon>
        <taxon>Dikarya</taxon>
        <taxon>Basidiomycota</taxon>
        <taxon>Agaricomycotina</taxon>
        <taxon>Agaricomycetes</taxon>
        <taxon>Agaricomycetidae</taxon>
        <taxon>Boletales</taxon>
        <taxon>Sclerodermatineae</taxon>
        <taxon>Pisolithaceae</taxon>
        <taxon>Pisolithus</taxon>
    </lineage>
</organism>
<keyword evidence="2" id="KW-1185">Reference proteome</keyword>
<evidence type="ECO:0000313" key="1">
    <source>
        <dbReference type="EMBL" id="KIK20912.1"/>
    </source>
</evidence>
<name>A0A0C9ZEN4_9AGAM</name>
<gene>
    <name evidence="1" type="ORF">PISMIDRAFT_571840</name>
</gene>
<proteinExistence type="predicted"/>
<dbReference type="Proteomes" id="UP000054018">
    <property type="component" value="Unassembled WGS sequence"/>
</dbReference>